<evidence type="ECO:0000313" key="2">
    <source>
        <dbReference type="EMBL" id="CDM70010.1"/>
    </source>
</evidence>
<dbReference type="STRING" id="1216932.CM240_2893"/>
<protein>
    <recommendedName>
        <fullName evidence="1">Transposase (putative) YhgA-like domain-containing protein</fullName>
    </recommendedName>
</protein>
<organism evidence="2 3">
    <name type="scientific">Clostridium bornimense</name>
    <dbReference type="NCBI Taxonomy" id="1216932"/>
    <lineage>
        <taxon>Bacteria</taxon>
        <taxon>Bacillati</taxon>
        <taxon>Bacillota</taxon>
        <taxon>Clostridia</taxon>
        <taxon>Eubacteriales</taxon>
        <taxon>Clostridiaceae</taxon>
        <taxon>Clostridium</taxon>
    </lineage>
</organism>
<proteinExistence type="predicted"/>
<name>W6SJW1_9CLOT</name>
<keyword evidence="3" id="KW-1185">Reference proteome</keyword>
<dbReference type="PATRIC" id="fig|1216932.3.peg.2857"/>
<dbReference type="Proteomes" id="UP000019426">
    <property type="component" value="Chromosome M2/40_rep2"/>
</dbReference>
<dbReference type="HOGENOM" id="CLU_071039_1_0_9"/>
<reference evidence="2 3" key="1">
    <citation type="submission" date="2013-11" db="EMBL/GenBank/DDBJ databases">
        <title>Complete genome sequence of Clostridum sp. M2/40.</title>
        <authorList>
            <person name="Wibberg D."/>
            <person name="Puehler A."/>
            <person name="Schlueter A."/>
        </authorList>
    </citation>
    <scope>NUCLEOTIDE SEQUENCE [LARGE SCALE GENOMIC DNA]</scope>
    <source>
        <strain evidence="3">M2/40</strain>
    </source>
</reference>
<dbReference type="EMBL" id="HG917869">
    <property type="protein sequence ID" value="CDM70010.1"/>
    <property type="molecule type" value="Genomic_DNA"/>
</dbReference>
<dbReference type="Pfam" id="PF04754">
    <property type="entry name" value="Transposase_31"/>
    <property type="match status" value="1"/>
</dbReference>
<dbReference type="KEGG" id="clt:CM240_2893"/>
<dbReference type="eggNOG" id="COG5464">
    <property type="taxonomic scope" value="Bacteria"/>
</dbReference>
<gene>
    <name evidence="2" type="ORF">CM240_2893</name>
</gene>
<evidence type="ECO:0000313" key="3">
    <source>
        <dbReference type="Proteomes" id="UP000019426"/>
    </source>
</evidence>
<dbReference type="OrthoDB" id="419816at2"/>
<accession>W6SJW1</accession>
<dbReference type="AlphaFoldDB" id="W6SJW1"/>
<evidence type="ECO:0000259" key="1">
    <source>
        <dbReference type="Pfam" id="PF04754"/>
    </source>
</evidence>
<feature type="domain" description="Transposase (putative) YhgA-like" evidence="1">
    <location>
        <begin position="41"/>
        <end position="190"/>
    </location>
</feature>
<dbReference type="InterPro" id="IPR006842">
    <property type="entry name" value="Transposase_31"/>
</dbReference>
<sequence>MTKKHDYDAAWKTILEAFEEEIVELLFPEIYNKINWEIKSEALDNELLEIQKEIFSKEEAEKIISDKIIKVTMKDNDSKILFIHVEVQSYSSNENIFAERMFRYFYRIWDKFRYKYKDKSDIVGSAIYTYKGSAGKDKGYVYKIPDLDDDILVYNFRTMDVEELDLNNINDDNPLKLVFKIAKRLLYTDANDNDIFLAKVELFNELVNYNKVKTIDQRKALTYFLEYLFLIQDDNLSDKFKEIKDSAGGVIKMGIDEIREKYLEEKGRVEGKEEGREEGINLTKKVFKLANKGESISNIAKICEISEEKVKEILE</sequence>
<dbReference type="RefSeq" id="WP_044040183.1">
    <property type="nucleotide sequence ID" value="NZ_HG917869.1"/>
</dbReference>